<name>A0A0M3HLT5_ASCLU</name>
<proteinExistence type="predicted"/>
<evidence type="ECO:0000313" key="2">
    <source>
        <dbReference type="WBParaSite" id="ALUE_0000248001-mRNA-1"/>
    </source>
</evidence>
<keyword evidence="1" id="KW-1185">Reference proteome</keyword>
<evidence type="ECO:0000313" key="1">
    <source>
        <dbReference type="Proteomes" id="UP000036681"/>
    </source>
</evidence>
<organism evidence="1 2">
    <name type="scientific">Ascaris lumbricoides</name>
    <name type="common">Giant roundworm</name>
    <dbReference type="NCBI Taxonomy" id="6252"/>
    <lineage>
        <taxon>Eukaryota</taxon>
        <taxon>Metazoa</taxon>
        <taxon>Ecdysozoa</taxon>
        <taxon>Nematoda</taxon>
        <taxon>Chromadorea</taxon>
        <taxon>Rhabditida</taxon>
        <taxon>Spirurina</taxon>
        <taxon>Ascaridomorpha</taxon>
        <taxon>Ascaridoidea</taxon>
        <taxon>Ascarididae</taxon>
        <taxon>Ascaris</taxon>
    </lineage>
</organism>
<sequence>MISMNFQLFDAIRPRSTTFITLSDIKRSQMSTYFFNNFINWLRYFLQETSEGNERVV</sequence>
<dbReference type="AlphaFoldDB" id="A0A0M3HLT5"/>
<dbReference type="WBParaSite" id="ALUE_0000248001-mRNA-1">
    <property type="protein sequence ID" value="ALUE_0000248001-mRNA-1"/>
    <property type="gene ID" value="ALUE_0000248001"/>
</dbReference>
<accession>A0A0M3HLT5</accession>
<dbReference type="Proteomes" id="UP000036681">
    <property type="component" value="Unplaced"/>
</dbReference>
<protein>
    <submittedName>
        <fullName evidence="2">Uncharacterized protein</fullName>
    </submittedName>
</protein>
<reference evidence="2" key="1">
    <citation type="submission" date="2017-02" db="UniProtKB">
        <authorList>
            <consortium name="WormBaseParasite"/>
        </authorList>
    </citation>
    <scope>IDENTIFICATION</scope>
</reference>
<dbReference type="Gene3D" id="1.10.238.10">
    <property type="entry name" value="EF-hand"/>
    <property type="match status" value="1"/>
</dbReference>